<proteinExistence type="predicted"/>
<dbReference type="Proteomes" id="UP001148629">
    <property type="component" value="Unassembled WGS sequence"/>
</dbReference>
<organism evidence="1 2">
    <name type="scientific">Fusarium decemcellulare</name>
    <dbReference type="NCBI Taxonomy" id="57161"/>
    <lineage>
        <taxon>Eukaryota</taxon>
        <taxon>Fungi</taxon>
        <taxon>Dikarya</taxon>
        <taxon>Ascomycota</taxon>
        <taxon>Pezizomycotina</taxon>
        <taxon>Sordariomycetes</taxon>
        <taxon>Hypocreomycetidae</taxon>
        <taxon>Hypocreales</taxon>
        <taxon>Nectriaceae</taxon>
        <taxon>Fusarium</taxon>
        <taxon>Fusarium decemcellulare species complex</taxon>
    </lineage>
</organism>
<gene>
    <name evidence="1" type="ORF">NM208_g9311</name>
</gene>
<name>A0ACC1S259_9HYPO</name>
<evidence type="ECO:0000313" key="1">
    <source>
        <dbReference type="EMBL" id="KAJ3530481.1"/>
    </source>
</evidence>
<comment type="caution">
    <text evidence="1">The sequence shown here is derived from an EMBL/GenBank/DDBJ whole genome shotgun (WGS) entry which is preliminary data.</text>
</comment>
<reference evidence="1" key="1">
    <citation type="submission" date="2022-08" db="EMBL/GenBank/DDBJ databases">
        <title>Genome Sequence of Fusarium decemcellulare.</title>
        <authorList>
            <person name="Buettner E."/>
        </authorList>
    </citation>
    <scope>NUCLEOTIDE SEQUENCE</scope>
    <source>
        <strain evidence="1">Babe19</strain>
    </source>
</reference>
<evidence type="ECO:0000313" key="2">
    <source>
        <dbReference type="Proteomes" id="UP001148629"/>
    </source>
</evidence>
<dbReference type="EMBL" id="JANRMS010001166">
    <property type="protein sequence ID" value="KAJ3530481.1"/>
    <property type="molecule type" value="Genomic_DNA"/>
</dbReference>
<keyword evidence="2" id="KW-1185">Reference proteome</keyword>
<sequence>MKGSLDQAKKKVYGREDSLWLVYRKGRGIFASPFYNLVLQLSETSIYGHPHMGLALLIRSCIRPPKVAVAAPNDRGNIHLVDHSEADLDGSFDPPGLALHKSFNPIDGWARKTFCTPFVRFILKANWVRTRMLKYKSALFSFVLSLADMQLVTGIAMLSAAIIQLHDHKISVYHFSMVTELAWLSSNVHLLALLAIRTEVIGSMKKGRRWLVPMQNNPPALERPRTSTGLGMDVFVRVVSMLISAALLLYCSYISGADGWDNHYSWPVHCVIGLKKSGKPRGWMVLNFVLVLWAYPERCLALWPAAGQWWIDKMRHRVLDNRGVGNSCEDQQLPLWRKIFVYAYYFTSSEAIQVLTDGIIWFGLGVFWIFADRKSIHEWQEVKGNVKEENDVEGFGQLVSILILGIPFLQALQAYCGKFFADVRENWH</sequence>
<protein>
    <submittedName>
        <fullName evidence="1">Uncharacterized protein</fullName>
    </submittedName>
</protein>
<accession>A0ACC1S259</accession>